<protein>
    <submittedName>
        <fullName evidence="1">Uncharacterized protein</fullName>
    </submittedName>
</protein>
<dbReference type="AlphaFoldDB" id="A0A450XMH8"/>
<dbReference type="EMBL" id="CAADFO010000066">
    <property type="protein sequence ID" value="VFK30525.1"/>
    <property type="molecule type" value="Genomic_DNA"/>
</dbReference>
<name>A0A450XMH8_9GAMM</name>
<reference evidence="1" key="1">
    <citation type="submission" date="2019-02" db="EMBL/GenBank/DDBJ databases">
        <authorList>
            <person name="Gruber-Vodicka R. H."/>
            <person name="Seah K. B. B."/>
        </authorList>
    </citation>
    <scope>NUCLEOTIDE SEQUENCE</scope>
    <source>
        <strain evidence="1">BECK_BZ197</strain>
    </source>
</reference>
<gene>
    <name evidence="1" type="ORF">BECKMB1821G_GA0114241_106612</name>
</gene>
<proteinExistence type="predicted"/>
<organism evidence="1">
    <name type="scientific">Candidatus Kentrum sp. MB</name>
    <dbReference type="NCBI Taxonomy" id="2138164"/>
    <lineage>
        <taxon>Bacteria</taxon>
        <taxon>Pseudomonadati</taxon>
        <taxon>Pseudomonadota</taxon>
        <taxon>Gammaproteobacteria</taxon>
        <taxon>Candidatus Kentrum</taxon>
    </lineage>
</organism>
<evidence type="ECO:0000313" key="1">
    <source>
        <dbReference type="EMBL" id="VFK30525.1"/>
    </source>
</evidence>
<accession>A0A450XMH8</accession>
<sequence>MLRKATRERITVGLEYYMTREETRVYTESMSVLKKGGYK</sequence>